<reference evidence="5" key="1">
    <citation type="journal article" date="2020" name="Microb. Genom.">
        <title>Genetic diversity of clinical and environmental Mucorales isolates obtained from an investigation of mucormycosis cases among solid organ transplant recipients.</title>
        <authorList>
            <person name="Nguyen M.H."/>
            <person name="Kaul D."/>
            <person name="Muto C."/>
            <person name="Cheng S.J."/>
            <person name="Richter R.A."/>
            <person name="Bruno V.M."/>
            <person name="Liu G."/>
            <person name="Beyhan S."/>
            <person name="Sundermann A.J."/>
            <person name="Mounaud S."/>
            <person name="Pasculle A.W."/>
            <person name="Nierman W.C."/>
            <person name="Driscoll E."/>
            <person name="Cumbie R."/>
            <person name="Clancy C.J."/>
            <person name="Dupont C.L."/>
        </authorList>
    </citation>
    <scope>NUCLEOTIDE SEQUENCE</scope>
    <source>
        <strain evidence="5">GL16</strain>
    </source>
</reference>
<dbReference type="InterPro" id="IPR013216">
    <property type="entry name" value="Methyltransf_11"/>
</dbReference>
<evidence type="ECO:0000256" key="2">
    <source>
        <dbReference type="ARBA" id="ARBA00022603"/>
    </source>
</evidence>
<evidence type="ECO:0000256" key="3">
    <source>
        <dbReference type="ARBA" id="ARBA00022679"/>
    </source>
</evidence>
<keyword evidence="2" id="KW-0489">Methyltransferase</keyword>
<dbReference type="InterPro" id="IPR029063">
    <property type="entry name" value="SAM-dependent_MTases_sf"/>
</dbReference>
<protein>
    <recommendedName>
        <fullName evidence="4">Methyltransferase type 11 domain-containing protein</fullName>
    </recommendedName>
</protein>
<dbReference type="CDD" id="cd02440">
    <property type="entry name" value="AdoMet_MTases"/>
    <property type="match status" value="1"/>
</dbReference>
<accession>A0A9P6YBV5</accession>
<evidence type="ECO:0000313" key="6">
    <source>
        <dbReference type="Proteomes" id="UP000717996"/>
    </source>
</evidence>
<dbReference type="Gene3D" id="3.40.50.150">
    <property type="entry name" value="Vaccinia Virus protein VP39"/>
    <property type="match status" value="1"/>
</dbReference>
<sequence>MSKSFLSKMIKPHPTALNGFQNQASAYVKARPTYPKESLDFIANLLPPSSTKILDLGAGTGIMTDLLFKKGFQVTAVEPVQGMLDKLQEALPQVTALKGNSWSIPVESNSQDAVVLAQCFHWFSDVKSLQELQRVLKPGGYLFLIWNMESRDRSEWIGKIRDLYEQHELSAPQYRHGKWKEVFNTEEAKSLYTLPLQHQRFNNDIPTVRSLVWTRILSKSYVAILNEEEQEKLRQKVEKVMDDYQFPADDNETFIYRHDTDLFWCQKK</sequence>
<dbReference type="Pfam" id="PF08241">
    <property type="entry name" value="Methyltransf_11"/>
    <property type="match status" value="1"/>
</dbReference>
<evidence type="ECO:0000256" key="1">
    <source>
        <dbReference type="ARBA" id="ARBA00008361"/>
    </source>
</evidence>
<name>A0A9P6YBV5_RHIOR</name>
<organism evidence="5 6">
    <name type="scientific">Rhizopus oryzae</name>
    <name type="common">Mucormycosis agent</name>
    <name type="synonym">Rhizopus arrhizus var. delemar</name>
    <dbReference type="NCBI Taxonomy" id="64495"/>
    <lineage>
        <taxon>Eukaryota</taxon>
        <taxon>Fungi</taxon>
        <taxon>Fungi incertae sedis</taxon>
        <taxon>Mucoromycota</taxon>
        <taxon>Mucoromycotina</taxon>
        <taxon>Mucoromycetes</taxon>
        <taxon>Mucorales</taxon>
        <taxon>Mucorineae</taxon>
        <taxon>Rhizopodaceae</taxon>
        <taxon>Rhizopus</taxon>
    </lineage>
</organism>
<comment type="similarity">
    <text evidence="1">Belongs to the methyltransferase superfamily.</text>
</comment>
<keyword evidence="3" id="KW-0808">Transferase</keyword>
<dbReference type="GO" id="GO:0032259">
    <property type="term" value="P:methylation"/>
    <property type="evidence" value="ECO:0007669"/>
    <property type="project" value="UniProtKB-KW"/>
</dbReference>
<dbReference type="AlphaFoldDB" id="A0A9P6YBV5"/>
<gene>
    <name evidence="5" type="ORF">G6F51_006036</name>
</gene>
<dbReference type="Proteomes" id="UP000717996">
    <property type="component" value="Unassembled WGS sequence"/>
</dbReference>
<dbReference type="PANTHER" id="PTHR44942:SF4">
    <property type="entry name" value="METHYLTRANSFERASE TYPE 11 DOMAIN-CONTAINING PROTEIN"/>
    <property type="match status" value="1"/>
</dbReference>
<evidence type="ECO:0000259" key="4">
    <source>
        <dbReference type="Pfam" id="PF08241"/>
    </source>
</evidence>
<dbReference type="InterPro" id="IPR051052">
    <property type="entry name" value="Diverse_substrate_MTase"/>
</dbReference>
<dbReference type="PANTHER" id="PTHR44942">
    <property type="entry name" value="METHYLTRANSF_11 DOMAIN-CONTAINING PROTEIN"/>
    <property type="match status" value="1"/>
</dbReference>
<proteinExistence type="inferred from homology"/>
<dbReference type="SUPFAM" id="SSF53335">
    <property type="entry name" value="S-adenosyl-L-methionine-dependent methyltransferases"/>
    <property type="match status" value="1"/>
</dbReference>
<comment type="caution">
    <text evidence="5">The sequence shown here is derived from an EMBL/GenBank/DDBJ whole genome shotgun (WGS) entry which is preliminary data.</text>
</comment>
<feature type="domain" description="Methyltransferase type 11" evidence="4">
    <location>
        <begin position="54"/>
        <end position="144"/>
    </location>
</feature>
<evidence type="ECO:0000313" key="5">
    <source>
        <dbReference type="EMBL" id="KAG1544470.1"/>
    </source>
</evidence>
<dbReference type="EMBL" id="JAANIT010000789">
    <property type="protein sequence ID" value="KAG1544470.1"/>
    <property type="molecule type" value="Genomic_DNA"/>
</dbReference>
<dbReference type="GO" id="GO:0008757">
    <property type="term" value="F:S-adenosylmethionine-dependent methyltransferase activity"/>
    <property type="evidence" value="ECO:0007669"/>
    <property type="project" value="InterPro"/>
</dbReference>
<dbReference type="OrthoDB" id="66144at2759"/>